<dbReference type="EMBL" id="JBHSWG010000004">
    <property type="protein sequence ID" value="MFC6762471.1"/>
    <property type="molecule type" value="Genomic_DNA"/>
</dbReference>
<keyword evidence="1" id="KW-1133">Transmembrane helix</keyword>
<gene>
    <name evidence="2" type="ORF">ACFQFQ_27710</name>
</gene>
<protein>
    <recommendedName>
        <fullName evidence="4">TRAP C4-dicarboxylate transport system permease DctM subunit domain-containing protein</fullName>
    </recommendedName>
</protein>
<evidence type="ECO:0000313" key="3">
    <source>
        <dbReference type="Proteomes" id="UP001596353"/>
    </source>
</evidence>
<keyword evidence="3" id="KW-1185">Reference proteome</keyword>
<accession>A0ABW2BA48</accession>
<organism evidence="2 3">
    <name type="scientific">Sulfitobacter porphyrae</name>
    <dbReference type="NCBI Taxonomy" id="1246864"/>
    <lineage>
        <taxon>Bacteria</taxon>
        <taxon>Pseudomonadati</taxon>
        <taxon>Pseudomonadota</taxon>
        <taxon>Alphaproteobacteria</taxon>
        <taxon>Rhodobacterales</taxon>
        <taxon>Roseobacteraceae</taxon>
        <taxon>Sulfitobacter</taxon>
    </lineage>
</organism>
<name>A0ABW2BA48_9RHOB</name>
<proteinExistence type="predicted"/>
<keyword evidence="1" id="KW-0472">Membrane</keyword>
<dbReference type="Proteomes" id="UP001596353">
    <property type="component" value="Unassembled WGS sequence"/>
</dbReference>
<evidence type="ECO:0008006" key="4">
    <source>
        <dbReference type="Google" id="ProtNLM"/>
    </source>
</evidence>
<keyword evidence="1" id="KW-0812">Transmembrane</keyword>
<feature type="transmembrane region" description="Helical" evidence="1">
    <location>
        <begin position="6"/>
        <end position="39"/>
    </location>
</feature>
<feature type="transmembrane region" description="Helical" evidence="1">
    <location>
        <begin position="60"/>
        <end position="83"/>
    </location>
</feature>
<evidence type="ECO:0000256" key="1">
    <source>
        <dbReference type="SAM" id="Phobius"/>
    </source>
</evidence>
<reference evidence="3" key="1">
    <citation type="journal article" date="2019" name="Int. J. Syst. Evol. Microbiol.">
        <title>The Global Catalogue of Microorganisms (GCM) 10K type strain sequencing project: providing services to taxonomists for standard genome sequencing and annotation.</title>
        <authorList>
            <consortium name="The Broad Institute Genomics Platform"/>
            <consortium name="The Broad Institute Genome Sequencing Center for Infectious Disease"/>
            <person name="Wu L."/>
            <person name="Ma J."/>
        </authorList>
    </citation>
    <scope>NUCLEOTIDE SEQUENCE [LARGE SCALE GENOMIC DNA]</scope>
    <source>
        <strain evidence="3">CCUG 66188</strain>
    </source>
</reference>
<comment type="caution">
    <text evidence="2">The sequence shown here is derived from an EMBL/GenBank/DDBJ whole genome shotgun (WGS) entry which is preliminary data.</text>
</comment>
<sequence>MEPVILVMLSLVAIFALIMLHVPVGIAMTVVGVVSFGLLANFKAAFSLLASEPASIFGTVDIAVIPLFLLMGSFANAGGWLTISTAWPRPLWGAGVAAWPWQR</sequence>
<evidence type="ECO:0000313" key="2">
    <source>
        <dbReference type="EMBL" id="MFC6762471.1"/>
    </source>
</evidence>